<keyword evidence="9" id="KW-0807">Transducer</keyword>
<dbReference type="EMBL" id="ADTU01017380">
    <property type="status" value="NOT_ANNOTATED_CDS"/>
    <property type="molecule type" value="Genomic_DNA"/>
</dbReference>
<dbReference type="InParanoid" id="A0A158NJ30"/>
<evidence type="ECO:0000256" key="6">
    <source>
        <dbReference type="ARBA" id="ARBA00022989"/>
    </source>
</evidence>
<keyword evidence="11" id="KW-1185">Reference proteome</keyword>
<keyword evidence="6" id="KW-1133">Transmembrane helix</keyword>
<evidence type="ECO:0000256" key="5">
    <source>
        <dbReference type="ARBA" id="ARBA00022725"/>
    </source>
</evidence>
<evidence type="ECO:0000256" key="4">
    <source>
        <dbReference type="ARBA" id="ARBA00022692"/>
    </source>
</evidence>
<dbReference type="GO" id="GO:0005549">
    <property type="term" value="F:odorant binding"/>
    <property type="evidence" value="ECO:0007669"/>
    <property type="project" value="InterPro"/>
</dbReference>
<accession>A0A158NJ30</accession>
<dbReference type="GO" id="GO:0007165">
    <property type="term" value="P:signal transduction"/>
    <property type="evidence" value="ECO:0007669"/>
    <property type="project" value="UniProtKB-KW"/>
</dbReference>
<comment type="subcellular location">
    <subcellularLocation>
        <location evidence="1">Cell membrane</location>
        <topology evidence="1">Multi-pass membrane protein</topology>
    </subcellularLocation>
</comment>
<evidence type="ECO:0000256" key="9">
    <source>
        <dbReference type="ARBA" id="ARBA00023224"/>
    </source>
</evidence>
<dbReference type="AlphaFoldDB" id="A0A158NJ30"/>
<keyword evidence="2" id="KW-1003">Cell membrane</keyword>
<protein>
    <recommendedName>
        <fullName evidence="12">Odorant receptor</fullName>
    </recommendedName>
</protein>
<gene>
    <name evidence="10" type="primary">105620658</name>
</gene>
<reference evidence="10" key="2">
    <citation type="submission" date="2016-04" db="UniProtKB">
        <authorList>
            <consortium name="EnsemblMetazoa"/>
        </authorList>
    </citation>
    <scope>IDENTIFICATION</scope>
</reference>
<keyword evidence="7" id="KW-0472">Membrane</keyword>
<dbReference type="GO" id="GO:0005886">
    <property type="term" value="C:plasma membrane"/>
    <property type="evidence" value="ECO:0007669"/>
    <property type="project" value="UniProtKB-SubCell"/>
</dbReference>
<dbReference type="OrthoDB" id="7526871at2759"/>
<dbReference type="Proteomes" id="UP000005205">
    <property type="component" value="Unassembled WGS sequence"/>
</dbReference>
<keyword evidence="4" id="KW-0812">Transmembrane</keyword>
<dbReference type="PANTHER" id="PTHR21137">
    <property type="entry name" value="ODORANT RECEPTOR"/>
    <property type="match status" value="1"/>
</dbReference>
<proteinExistence type="predicted"/>
<evidence type="ECO:0000313" key="11">
    <source>
        <dbReference type="Proteomes" id="UP000005205"/>
    </source>
</evidence>
<dbReference type="EnsemblMetazoa" id="XM_012202148.1">
    <property type="protein sequence ID" value="XP_012057538.1"/>
    <property type="gene ID" value="LOC105620658"/>
</dbReference>
<sequence length="82" mass="9270">MFILNYGGQELMNHGLHFFKVSYNGLWYAAPLHTQKLLLFIMQRGTINTVLVCGRIFVASLEGFASLTSTAVSYFTVIYSTR</sequence>
<evidence type="ECO:0000256" key="2">
    <source>
        <dbReference type="ARBA" id="ARBA00022475"/>
    </source>
</evidence>
<evidence type="ECO:0000313" key="10">
    <source>
        <dbReference type="EnsemblMetazoa" id="XP_012057538.1"/>
    </source>
</evidence>
<keyword evidence="3" id="KW-0716">Sensory transduction</keyword>
<keyword evidence="8" id="KW-0675">Receptor</keyword>
<evidence type="ECO:0000256" key="8">
    <source>
        <dbReference type="ARBA" id="ARBA00023170"/>
    </source>
</evidence>
<dbReference type="InterPro" id="IPR004117">
    <property type="entry name" value="7tm6_olfct_rcpt"/>
</dbReference>
<dbReference type="PANTHER" id="PTHR21137:SF35">
    <property type="entry name" value="ODORANT RECEPTOR 19A-RELATED"/>
    <property type="match status" value="1"/>
</dbReference>
<name>A0A158NJ30_ATTCE</name>
<dbReference type="Pfam" id="PF02949">
    <property type="entry name" value="7tm_6"/>
    <property type="match status" value="1"/>
</dbReference>
<dbReference type="GO" id="GO:0004984">
    <property type="term" value="F:olfactory receptor activity"/>
    <property type="evidence" value="ECO:0007669"/>
    <property type="project" value="InterPro"/>
</dbReference>
<evidence type="ECO:0008006" key="12">
    <source>
        <dbReference type="Google" id="ProtNLM"/>
    </source>
</evidence>
<evidence type="ECO:0000256" key="7">
    <source>
        <dbReference type="ARBA" id="ARBA00023136"/>
    </source>
</evidence>
<keyword evidence="5" id="KW-0552">Olfaction</keyword>
<reference evidence="11" key="1">
    <citation type="journal article" date="2011" name="PLoS Genet.">
        <title>The genome sequence of the leaf-cutter ant Atta cephalotes reveals insights into its obligate symbiotic lifestyle.</title>
        <authorList>
            <person name="Suen G."/>
            <person name="Teiling C."/>
            <person name="Li L."/>
            <person name="Holt C."/>
            <person name="Abouheif E."/>
            <person name="Bornberg-Bauer E."/>
            <person name="Bouffard P."/>
            <person name="Caldera E.J."/>
            <person name="Cash E."/>
            <person name="Cavanaugh A."/>
            <person name="Denas O."/>
            <person name="Elhaik E."/>
            <person name="Fave M.J."/>
            <person name="Gadau J."/>
            <person name="Gibson J.D."/>
            <person name="Graur D."/>
            <person name="Grubbs K.J."/>
            <person name="Hagen D.E."/>
            <person name="Harkins T.T."/>
            <person name="Helmkampf M."/>
            <person name="Hu H."/>
            <person name="Johnson B.R."/>
            <person name="Kim J."/>
            <person name="Marsh S.E."/>
            <person name="Moeller J.A."/>
            <person name="Munoz-Torres M.C."/>
            <person name="Murphy M.C."/>
            <person name="Naughton M.C."/>
            <person name="Nigam S."/>
            <person name="Overson R."/>
            <person name="Rajakumar R."/>
            <person name="Reese J.T."/>
            <person name="Scott J.J."/>
            <person name="Smith C.R."/>
            <person name="Tao S."/>
            <person name="Tsutsui N.D."/>
            <person name="Viljakainen L."/>
            <person name="Wissler L."/>
            <person name="Yandell M.D."/>
            <person name="Zimmer F."/>
            <person name="Taylor J."/>
            <person name="Slater S.C."/>
            <person name="Clifton S.W."/>
            <person name="Warren W.C."/>
            <person name="Elsik C.G."/>
            <person name="Smith C.D."/>
            <person name="Weinstock G.M."/>
            <person name="Gerardo N.M."/>
            <person name="Currie C.R."/>
        </authorList>
    </citation>
    <scope>NUCLEOTIDE SEQUENCE [LARGE SCALE GENOMIC DNA]</scope>
</reference>
<organism evidence="10 11">
    <name type="scientific">Atta cephalotes</name>
    <name type="common">Leafcutter ant</name>
    <dbReference type="NCBI Taxonomy" id="12957"/>
    <lineage>
        <taxon>Eukaryota</taxon>
        <taxon>Metazoa</taxon>
        <taxon>Ecdysozoa</taxon>
        <taxon>Arthropoda</taxon>
        <taxon>Hexapoda</taxon>
        <taxon>Insecta</taxon>
        <taxon>Pterygota</taxon>
        <taxon>Neoptera</taxon>
        <taxon>Endopterygota</taxon>
        <taxon>Hymenoptera</taxon>
        <taxon>Apocrita</taxon>
        <taxon>Aculeata</taxon>
        <taxon>Formicoidea</taxon>
        <taxon>Formicidae</taxon>
        <taxon>Myrmicinae</taxon>
        <taxon>Atta</taxon>
    </lineage>
</organism>
<evidence type="ECO:0000256" key="1">
    <source>
        <dbReference type="ARBA" id="ARBA00004651"/>
    </source>
</evidence>
<evidence type="ECO:0000256" key="3">
    <source>
        <dbReference type="ARBA" id="ARBA00022606"/>
    </source>
</evidence>
<dbReference type="KEGG" id="acep:105620658"/>